<keyword evidence="2" id="KW-1185">Reference proteome</keyword>
<gene>
    <name evidence="1" type="ORF">GII36_00020</name>
</gene>
<reference evidence="1" key="1">
    <citation type="journal article" date="2021" name="Nat. Microbiol.">
        <title>Cocultivation of an ultrasmall environmental parasitic bacterium with lytic ability against bacteria associated with wastewater foams.</title>
        <authorList>
            <person name="Batinovic S."/>
            <person name="Rose J.J.A."/>
            <person name="Ratcliffe J."/>
            <person name="Seviour R.J."/>
            <person name="Petrovski S."/>
        </authorList>
    </citation>
    <scope>NUCLEOTIDE SEQUENCE</scope>
    <source>
        <strain evidence="1">JR1</strain>
    </source>
</reference>
<protein>
    <submittedName>
        <fullName evidence="1">Uncharacterized protein</fullName>
    </submittedName>
</protein>
<proteinExistence type="predicted"/>
<dbReference type="AlphaFoldDB" id="A0A857MI66"/>
<evidence type="ECO:0000313" key="2">
    <source>
        <dbReference type="Proteomes" id="UP001059824"/>
    </source>
</evidence>
<dbReference type="KEGG" id="mama:GII36_00020"/>
<accession>A0A857MI66</accession>
<dbReference type="Proteomes" id="UP001059824">
    <property type="component" value="Chromosome"/>
</dbReference>
<evidence type="ECO:0000313" key="1">
    <source>
        <dbReference type="EMBL" id="QHN42254.1"/>
    </source>
</evidence>
<name>A0A857MI66_9BACT</name>
<dbReference type="EMBL" id="CP045921">
    <property type="protein sequence ID" value="QHN42254.1"/>
    <property type="molecule type" value="Genomic_DNA"/>
</dbReference>
<sequence length="207" mass="23204">MHRSLTTKIILLLTTVAAAAVGTWLLWSYIFSFQTVTFHFDRQLGYIELSGNNQPNYYPADNQPVKLKKGTYQVRSVGAHIAADRHAQVIDGSTSNITAEFGYSRSYLDTLYLGEQQVIESTLIAAYPKVATDYDIRHGKLYHLGEVYGASLVMRDQSNDNADILHVLMEKKNGSWIILSKPPMPILSAPLYPSISRNILVDINRAQ</sequence>
<dbReference type="RefSeq" id="WP_260763443.1">
    <property type="nucleotide sequence ID" value="NZ_CP045921.1"/>
</dbReference>
<organism evidence="1 2">
    <name type="scientific">Candidatus Mycosynbacter amalyticus</name>
    <dbReference type="NCBI Taxonomy" id="2665156"/>
    <lineage>
        <taxon>Bacteria</taxon>
        <taxon>Candidatus Saccharimonadota</taxon>
        <taxon>Candidatus Saccharimonadota incertae sedis</taxon>
        <taxon>Candidatus Mycosynbacter</taxon>
    </lineage>
</organism>